<feature type="transmembrane region" description="Helical" evidence="1">
    <location>
        <begin position="1649"/>
        <end position="1674"/>
    </location>
</feature>
<evidence type="ECO:0000313" key="4">
    <source>
        <dbReference type="EMBL" id="OAF68785.1"/>
    </source>
</evidence>
<dbReference type="PANTHER" id="PTHR46534">
    <property type="entry name" value="IGGFC_BINDING DOMAIN-CONTAINING PROTEIN"/>
    <property type="match status" value="1"/>
</dbReference>
<proteinExistence type="predicted"/>
<keyword evidence="1" id="KW-1133">Transmembrane helix</keyword>
<feature type="chain" id="PRO_5008056867" description="IgGFc-binding protein N-terminal domain-containing protein" evidence="2">
    <location>
        <begin position="23"/>
        <end position="1754"/>
    </location>
</feature>
<dbReference type="OrthoDB" id="10005154at2759"/>
<dbReference type="Pfam" id="PF17517">
    <property type="entry name" value="IgGFc_binding"/>
    <property type="match status" value="2"/>
</dbReference>
<gene>
    <name evidence="4" type="ORF">A3Q56_03471</name>
</gene>
<organism evidence="4 5">
    <name type="scientific">Intoshia linei</name>
    <dbReference type="NCBI Taxonomy" id="1819745"/>
    <lineage>
        <taxon>Eukaryota</taxon>
        <taxon>Metazoa</taxon>
        <taxon>Spiralia</taxon>
        <taxon>Lophotrochozoa</taxon>
        <taxon>Mesozoa</taxon>
        <taxon>Orthonectida</taxon>
        <taxon>Rhopaluridae</taxon>
        <taxon>Intoshia</taxon>
    </lineage>
</organism>
<sequence>MKYCYWDLLKIIFGIAILVVRGQSKCSDSKNIGTEFFVILEDVDIFDEPSQNYFTIKRKNTYKNSNITIQVKISIAGQSHKISHIKNLDANTLSKQQIYVSDVVSALSINNAKSLNFNSRIILIHTSEPILIYHVQIENKKLYPCTHIYPIYPISSFGTAYRLVMGQQNTKTPLLRDGDQMTQVDERFSVKIVNLHNSTNRVKITFPNDLYGSEIEFMYNKAKLVNNEVIIMDPSTFIEIFINGADASGLLILSHRSVGIFTSNLLTLVQFNMTNFMDRRATTCLKKKQLLSESTLAGREFYVFKPISERILQSYDVFVKVVTTHITNEETMLKVSDNKREYNIHISTKISTKIKFEPSIVPLDDYSGVRIFSDKDILVSLVFQRKLNQHVQSNNFIKYVDQINTINIPPKSKLLNSYIYLIPGAHDIKHISYIFATIHKDYLNSLKINNNPVLTHPDVAYITDAHQEDSMSTVSIRVDTNKFYIIEADESFSSYFTAYSNATKALVSYAGELCSHPFEYESGMNEQEVDEINENESINESTYGREFVISVPISNCYFGDNVPFLELQINRNNKSQVKLKIKVYVGVKDDSHLEYYELDTENVIKFDKSYLLKGQGVIRNKAIWINANEPISITVMPCRRNSGYLALPVESLSNRYVAVTDWPNYKIQTIRNNICFITIIATEKTRISVLFPTIELFAMLHNGRTYESGDVINISLNKGEIFHIENVRELTGTIIKSLKNTKIAVISGNLIRSDEYKSFFTSYVNRMLILQNHPTSSWGKEFLFPAPRILHSESTLVENTYEILIVSNSLKTKGNMVIMTNNNRTNYNFVIDGSRMHYRVIMNINNDIVQIKTNSSVVVILFEHNAGYDEYKPKKRGGISSPIRHSFSKSVLPIIASEQWKTSYIFESYSKTNNFVIVCKSEKNIPKIYIKSNGINNPLLQQNWIRTNVNNEVILVYHYKNSGLVLIYSSDGTKFMVYYTVISKDYLSLPIAHNLKTINVQKKYNPDWHSPLEVAPKAQFQNLKYSNYFKYDGTNEGSYFTVILSSQSETESNMISDGFLKFTTMQRGVVNIKVWMNEYEASKTLVSSFNGPGSHTFKIPSFMKSESFKKSGIYNAKTVYIHTSHFVNLVFYKITKPKYGIATNSTEGSASYLILPTYSLGTRNVAATVEVINVKNDRAFMMLSNVNNKPTDLGSNDLNVQENTGINVVQIRFSLPKGRFVDINGRKYENGDEYIVNLYDKNMIFITADSILSGTLIVSLRPIILISGNYRLKLKKDIDERSSDEMLTQPLPLYAWGRNYAVGSLKLENQNEIYGKGWDKLDYTSYDVMITTDGSIAVDVDIYNKNVNGKMVRWKRLTIKKGISVCIIHVAEKTYIYIEASYSIMIMQHIIWIPSKPDKFRFSSVLIAPIEQWTSSHMTSYPPDVLSNIHQFISIYTFSKKTLDDFKKKCLPTCPDNYSPPHIDLNCYYTNNHLMDDGNYSIIDRNCTNSKNFLSSVSSIVTVNINSKKIDNNDVSKHFDTVISLKSSNNDKFFVVSISIDPDNHCSAHPTGMYIRFPYDGPATTVPYTSTTTTLKTVDTTIKIEKNCYNDKNLECLNRGECKEIKGEYICYCSMEYVIIKGMEILYKGDRCTDQHARSIIVDKKPPKLPILIISILALLLLIILLAIIILFCLKRQRNNKKKKLNQKYISTVQKYHNVEKPRMIIPTYSVPTMHSTYQPYTINDKCRLQLYNNKTGTLPCRIHKNNLINTRNV</sequence>
<keyword evidence="5" id="KW-1185">Reference proteome</keyword>
<reference evidence="4 5" key="1">
    <citation type="submission" date="2016-04" db="EMBL/GenBank/DDBJ databases">
        <title>The genome of Intoshia linei affirms orthonectids as highly simplified spiralians.</title>
        <authorList>
            <person name="Mikhailov K.V."/>
            <person name="Slusarev G.S."/>
            <person name="Nikitin M.A."/>
            <person name="Logacheva M.D."/>
            <person name="Penin A."/>
            <person name="Aleoshin V."/>
            <person name="Panchin Y.V."/>
        </authorList>
    </citation>
    <scope>NUCLEOTIDE SEQUENCE [LARGE SCALE GENOMIC DNA]</scope>
    <source>
        <strain evidence="4">Intl2013</strain>
        <tissue evidence="4">Whole animal</tissue>
    </source>
</reference>
<evidence type="ECO:0000256" key="1">
    <source>
        <dbReference type="SAM" id="Phobius"/>
    </source>
</evidence>
<dbReference type="PANTHER" id="PTHR46534:SF1">
    <property type="entry name" value="IGGFC-BINDING PROTEIN N-TERMINAL DOMAIN-CONTAINING PROTEIN"/>
    <property type="match status" value="1"/>
</dbReference>
<feature type="domain" description="IgGFc-binding protein N-terminal" evidence="3">
    <location>
        <begin position="1151"/>
        <end position="1435"/>
    </location>
</feature>
<evidence type="ECO:0000313" key="5">
    <source>
        <dbReference type="Proteomes" id="UP000078046"/>
    </source>
</evidence>
<comment type="caution">
    <text evidence="4">The sequence shown here is derived from an EMBL/GenBank/DDBJ whole genome shotgun (WGS) entry which is preliminary data.</text>
</comment>
<evidence type="ECO:0000256" key="2">
    <source>
        <dbReference type="SAM" id="SignalP"/>
    </source>
</evidence>
<dbReference type="Proteomes" id="UP000078046">
    <property type="component" value="Unassembled WGS sequence"/>
</dbReference>
<feature type="domain" description="IgGFc-binding protein N-terminal" evidence="3">
    <location>
        <begin position="643"/>
        <end position="932"/>
    </location>
</feature>
<protein>
    <recommendedName>
        <fullName evidence="3">IgGFc-binding protein N-terminal domain-containing protein</fullName>
    </recommendedName>
</protein>
<keyword evidence="1" id="KW-0812">Transmembrane</keyword>
<keyword evidence="2" id="KW-0732">Signal</keyword>
<evidence type="ECO:0000259" key="3">
    <source>
        <dbReference type="Pfam" id="PF17517"/>
    </source>
</evidence>
<accession>A0A177B3C9</accession>
<name>A0A177B3C9_9BILA</name>
<keyword evidence="1" id="KW-0472">Membrane</keyword>
<feature type="signal peptide" evidence="2">
    <location>
        <begin position="1"/>
        <end position="22"/>
    </location>
</feature>
<dbReference type="EMBL" id="LWCA01000387">
    <property type="protein sequence ID" value="OAF68785.1"/>
    <property type="molecule type" value="Genomic_DNA"/>
</dbReference>
<dbReference type="InterPro" id="IPR035234">
    <property type="entry name" value="IgGFc-bd_N"/>
</dbReference>